<feature type="region of interest" description="Disordered" evidence="12">
    <location>
        <begin position="256"/>
        <end position="286"/>
    </location>
</feature>
<keyword evidence="2 10" id="KW-0805">Transcription regulation</keyword>
<keyword evidence="3 8" id="KW-0238">DNA-binding</keyword>
<evidence type="ECO:0000256" key="4">
    <source>
        <dbReference type="ARBA" id="ARBA00023155"/>
    </source>
</evidence>
<evidence type="ECO:0000259" key="13">
    <source>
        <dbReference type="PROSITE" id="PS50071"/>
    </source>
</evidence>
<dbReference type="InterPro" id="IPR001356">
    <property type="entry name" value="HD"/>
</dbReference>
<dbReference type="PROSITE" id="PS50071">
    <property type="entry name" value="HOMEOBOX_2"/>
    <property type="match status" value="1"/>
</dbReference>
<dbReference type="InterPro" id="IPR009057">
    <property type="entry name" value="Homeodomain-like_sf"/>
</dbReference>
<comment type="similarity">
    <text evidence="7 10">Belongs to the HD-ZIP homeobox family. Class I subfamily.</text>
</comment>
<feature type="compositionally biased region" description="Polar residues" evidence="12">
    <location>
        <begin position="193"/>
        <end position="203"/>
    </location>
</feature>
<dbReference type="PRINTS" id="PR00031">
    <property type="entry name" value="HTHREPRESSR"/>
</dbReference>
<keyword evidence="11" id="KW-0175">Coiled coil</keyword>
<feature type="DNA-binding region" description="Homeobox" evidence="8">
    <location>
        <begin position="84"/>
        <end position="143"/>
    </location>
</feature>
<dbReference type="EMBL" id="JBEDUW010000004">
    <property type="protein sequence ID" value="KAK9935219.1"/>
    <property type="molecule type" value="Genomic_DNA"/>
</dbReference>
<keyword evidence="6 8" id="KW-0539">Nucleus</keyword>
<dbReference type="PANTHER" id="PTHR24326:SF610">
    <property type="entry name" value="HOMEOBOX-LEUCINE ZIPPER PROTEIN"/>
    <property type="match status" value="1"/>
</dbReference>
<dbReference type="AlphaFoldDB" id="A0AAW1XGG7"/>
<sequence length="329" mass="37025">MVGGKRYGASSEMNAIFHNERLPCSSDVLESLWIPTPSSSFHGSNSMVNFENANGGDSMEKSFFQPIDKEENGDDDYDGSLLHQPGKKRRLTVDQVQFLEKNFELENKLEPDRKGQLAKELGLEPRQVAIWFQNRRARFKTKQLEKDYDSLRASFEKLKADHDNLLKLNGTLKNEIDSLKDKELSRKKGKGNLESNDGINSPNLDPPQSGIPNNASDDYVPIMVFKQEEACSAKSDVFDSDSPRCTENHSFLLEPTNTADSSHGFEPADNSDFSQDDEDDNNLSKSLLPLPPPCLLKLEDICYDDPPAISCNFGLIPVEDQHPFGFWPY</sequence>
<evidence type="ECO:0000256" key="10">
    <source>
        <dbReference type="RuleBase" id="RU369038"/>
    </source>
</evidence>
<keyword evidence="15" id="KW-1185">Reference proteome</keyword>
<dbReference type="PANTHER" id="PTHR24326">
    <property type="entry name" value="HOMEOBOX-LEUCINE ZIPPER PROTEIN"/>
    <property type="match status" value="1"/>
</dbReference>
<evidence type="ECO:0000256" key="1">
    <source>
        <dbReference type="ARBA" id="ARBA00004123"/>
    </source>
</evidence>
<proteinExistence type="inferred from homology"/>
<dbReference type="Pfam" id="PF00046">
    <property type="entry name" value="Homeodomain"/>
    <property type="match status" value="1"/>
</dbReference>
<evidence type="ECO:0000313" key="15">
    <source>
        <dbReference type="Proteomes" id="UP001457282"/>
    </source>
</evidence>
<dbReference type="InterPro" id="IPR045224">
    <property type="entry name" value="HDZip_class_I_plant"/>
</dbReference>
<dbReference type="SUPFAM" id="SSF46689">
    <property type="entry name" value="Homeodomain-like"/>
    <property type="match status" value="1"/>
</dbReference>
<feature type="domain" description="Homeobox" evidence="13">
    <location>
        <begin position="82"/>
        <end position="142"/>
    </location>
</feature>
<dbReference type="InterPro" id="IPR003106">
    <property type="entry name" value="Leu_zip_homeo"/>
</dbReference>
<dbReference type="InterPro" id="IPR017970">
    <property type="entry name" value="Homeobox_CS"/>
</dbReference>
<evidence type="ECO:0000256" key="8">
    <source>
        <dbReference type="PROSITE-ProRule" id="PRU00108"/>
    </source>
</evidence>
<feature type="region of interest" description="Disordered" evidence="12">
    <location>
        <begin position="183"/>
        <end position="217"/>
    </location>
</feature>
<dbReference type="GO" id="GO:0000976">
    <property type="term" value="F:transcription cis-regulatory region binding"/>
    <property type="evidence" value="ECO:0007669"/>
    <property type="project" value="UniProtKB-ARBA"/>
</dbReference>
<accession>A0AAW1XGG7</accession>
<dbReference type="CDD" id="cd00086">
    <property type="entry name" value="homeodomain"/>
    <property type="match status" value="1"/>
</dbReference>
<evidence type="ECO:0000256" key="3">
    <source>
        <dbReference type="ARBA" id="ARBA00023125"/>
    </source>
</evidence>
<comment type="function">
    <text evidence="10">Transcription factor.</text>
</comment>
<evidence type="ECO:0000313" key="14">
    <source>
        <dbReference type="EMBL" id="KAK9935219.1"/>
    </source>
</evidence>
<dbReference type="Gene3D" id="1.10.10.60">
    <property type="entry name" value="Homeodomain-like"/>
    <property type="match status" value="1"/>
</dbReference>
<keyword evidence="5 10" id="KW-0804">Transcription</keyword>
<evidence type="ECO:0000256" key="5">
    <source>
        <dbReference type="ARBA" id="ARBA00023163"/>
    </source>
</evidence>
<keyword evidence="4 8" id="KW-0371">Homeobox</keyword>
<comment type="subcellular location">
    <subcellularLocation>
        <location evidence="1 8 9">Nucleus</location>
    </subcellularLocation>
</comment>
<comment type="caution">
    <text evidence="14">The sequence shown here is derived from an EMBL/GenBank/DDBJ whole genome shotgun (WGS) entry which is preliminary data.</text>
</comment>
<dbReference type="PROSITE" id="PS00027">
    <property type="entry name" value="HOMEOBOX_1"/>
    <property type="match status" value="1"/>
</dbReference>
<reference evidence="14 15" key="1">
    <citation type="journal article" date="2023" name="G3 (Bethesda)">
        <title>A chromosome-length genome assembly and annotation of blackberry (Rubus argutus, cv. 'Hillquist').</title>
        <authorList>
            <person name="Bruna T."/>
            <person name="Aryal R."/>
            <person name="Dudchenko O."/>
            <person name="Sargent D.J."/>
            <person name="Mead D."/>
            <person name="Buti M."/>
            <person name="Cavallini A."/>
            <person name="Hytonen T."/>
            <person name="Andres J."/>
            <person name="Pham M."/>
            <person name="Weisz D."/>
            <person name="Mascagni F."/>
            <person name="Usai G."/>
            <person name="Natali L."/>
            <person name="Bassil N."/>
            <person name="Fernandez G.E."/>
            <person name="Lomsadze A."/>
            <person name="Armour M."/>
            <person name="Olukolu B."/>
            <person name="Poorten T."/>
            <person name="Britton C."/>
            <person name="Davik J."/>
            <person name="Ashrafi H."/>
            <person name="Aiden E.L."/>
            <person name="Borodovsky M."/>
            <person name="Worthington M."/>
        </authorList>
    </citation>
    <scope>NUCLEOTIDE SEQUENCE [LARGE SCALE GENOMIC DNA]</scope>
    <source>
        <strain evidence="14">PI 553951</strain>
    </source>
</reference>
<feature type="coiled-coil region" evidence="11">
    <location>
        <begin position="141"/>
        <end position="182"/>
    </location>
</feature>
<gene>
    <name evidence="14" type="ORF">M0R45_022329</name>
</gene>
<protein>
    <recommendedName>
        <fullName evidence="10">Homeobox-leucine zipper protein</fullName>
    </recommendedName>
    <alternativeName>
        <fullName evidence="10">HD-ZIP protein</fullName>
    </alternativeName>
    <alternativeName>
        <fullName evidence="10">Homeodomain transcription factor</fullName>
    </alternativeName>
</protein>
<dbReference type="Proteomes" id="UP001457282">
    <property type="component" value="Unassembled WGS sequence"/>
</dbReference>
<dbReference type="InterPro" id="IPR000047">
    <property type="entry name" value="HTH_motif"/>
</dbReference>
<dbReference type="Pfam" id="PF02183">
    <property type="entry name" value="HALZ"/>
    <property type="match status" value="1"/>
</dbReference>
<evidence type="ECO:0000256" key="7">
    <source>
        <dbReference type="ARBA" id="ARBA00025748"/>
    </source>
</evidence>
<name>A0AAW1XGG7_RUBAR</name>
<evidence type="ECO:0000256" key="6">
    <source>
        <dbReference type="ARBA" id="ARBA00023242"/>
    </source>
</evidence>
<organism evidence="14 15">
    <name type="scientific">Rubus argutus</name>
    <name type="common">Southern blackberry</name>
    <dbReference type="NCBI Taxonomy" id="59490"/>
    <lineage>
        <taxon>Eukaryota</taxon>
        <taxon>Viridiplantae</taxon>
        <taxon>Streptophyta</taxon>
        <taxon>Embryophyta</taxon>
        <taxon>Tracheophyta</taxon>
        <taxon>Spermatophyta</taxon>
        <taxon>Magnoliopsida</taxon>
        <taxon>eudicotyledons</taxon>
        <taxon>Gunneridae</taxon>
        <taxon>Pentapetalae</taxon>
        <taxon>rosids</taxon>
        <taxon>fabids</taxon>
        <taxon>Rosales</taxon>
        <taxon>Rosaceae</taxon>
        <taxon>Rosoideae</taxon>
        <taxon>Rosoideae incertae sedis</taxon>
        <taxon>Rubus</taxon>
    </lineage>
</organism>
<evidence type="ECO:0000256" key="11">
    <source>
        <dbReference type="SAM" id="Coils"/>
    </source>
</evidence>
<evidence type="ECO:0000256" key="9">
    <source>
        <dbReference type="RuleBase" id="RU000682"/>
    </source>
</evidence>
<dbReference type="GO" id="GO:0005634">
    <property type="term" value="C:nucleus"/>
    <property type="evidence" value="ECO:0007669"/>
    <property type="project" value="UniProtKB-SubCell"/>
</dbReference>
<evidence type="ECO:0000256" key="12">
    <source>
        <dbReference type="SAM" id="MobiDB-lite"/>
    </source>
</evidence>
<dbReference type="GO" id="GO:0045893">
    <property type="term" value="P:positive regulation of DNA-templated transcription"/>
    <property type="evidence" value="ECO:0007669"/>
    <property type="project" value="TreeGrafter"/>
</dbReference>
<dbReference type="GO" id="GO:0000981">
    <property type="term" value="F:DNA-binding transcription factor activity, RNA polymerase II-specific"/>
    <property type="evidence" value="ECO:0007669"/>
    <property type="project" value="UniProtKB-UniRule"/>
</dbReference>
<evidence type="ECO:0000256" key="2">
    <source>
        <dbReference type="ARBA" id="ARBA00023015"/>
    </source>
</evidence>
<dbReference type="SMART" id="SM00389">
    <property type="entry name" value="HOX"/>
    <property type="match status" value="1"/>
</dbReference>
<dbReference type="FunFam" id="1.10.10.60:FF:000144">
    <property type="entry name" value="homeobox-leucine zipper protein ATHB-6-like"/>
    <property type="match status" value="1"/>
</dbReference>